<accession>A0A0C2N2G3</accession>
<keyword evidence="2" id="KW-1185">Reference proteome</keyword>
<evidence type="ECO:0000313" key="2">
    <source>
        <dbReference type="Proteomes" id="UP000031668"/>
    </source>
</evidence>
<organism evidence="1 2">
    <name type="scientific">Thelohanellus kitauei</name>
    <name type="common">Myxosporean</name>
    <dbReference type="NCBI Taxonomy" id="669202"/>
    <lineage>
        <taxon>Eukaryota</taxon>
        <taxon>Metazoa</taxon>
        <taxon>Cnidaria</taxon>
        <taxon>Myxozoa</taxon>
        <taxon>Myxosporea</taxon>
        <taxon>Bivalvulida</taxon>
        <taxon>Platysporina</taxon>
        <taxon>Myxobolidae</taxon>
        <taxon>Thelohanellus</taxon>
    </lineage>
</organism>
<comment type="caution">
    <text evidence="1">The sequence shown here is derived from an EMBL/GenBank/DDBJ whole genome shotgun (WGS) entry which is preliminary data.</text>
</comment>
<proteinExistence type="predicted"/>
<protein>
    <submittedName>
        <fullName evidence="1">Uncharacterized protein</fullName>
    </submittedName>
</protein>
<dbReference type="AlphaFoldDB" id="A0A0C2N2G3"/>
<gene>
    <name evidence="1" type="ORF">RF11_05065</name>
</gene>
<dbReference type="EMBL" id="JWZT01002025">
    <property type="protein sequence ID" value="KII70560.1"/>
    <property type="molecule type" value="Genomic_DNA"/>
</dbReference>
<reference evidence="1 2" key="1">
    <citation type="journal article" date="2014" name="Genome Biol. Evol.">
        <title>The genome of the myxosporean Thelohanellus kitauei shows adaptations to nutrient acquisition within its fish host.</title>
        <authorList>
            <person name="Yang Y."/>
            <person name="Xiong J."/>
            <person name="Zhou Z."/>
            <person name="Huo F."/>
            <person name="Miao W."/>
            <person name="Ran C."/>
            <person name="Liu Y."/>
            <person name="Zhang J."/>
            <person name="Feng J."/>
            <person name="Wang M."/>
            <person name="Wang M."/>
            <person name="Wang L."/>
            <person name="Yao B."/>
        </authorList>
    </citation>
    <scope>NUCLEOTIDE SEQUENCE [LARGE SCALE GENOMIC DNA]</scope>
    <source>
        <strain evidence="1">Wuqing</strain>
    </source>
</reference>
<sequence>MENLIVLSGIFSYYISQKLIDCCKKSVKFAVTKNIKQMFQIIYLTLVAFHTINHHEYDWLGLVLKNVYERIQIYFKKHSIEDLTVEDQFLFLQYLFKSMSVLNPHTKTLNIDIIKRALERIIMYPSLSNIF</sequence>
<dbReference type="Proteomes" id="UP000031668">
    <property type="component" value="Unassembled WGS sequence"/>
</dbReference>
<name>A0A0C2N2G3_THEKT</name>
<evidence type="ECO:0000313" key="1">
    <source>
        <dbReference type="EMBL" id="KII70560.1"/>
    </source>
</evidence>